<proteinExistence type="predicted"/>
<evidence type="ECO:0000256" key="1">
    <source>
        <dbReference type="SAM" id="MobiDB-lite"/>
    </source>
</evidence>
<evidence type="ECO:0000313" key="3">
    <source>
        <dbReference type="Proteomes" id="UP000299102"/>
    </source>
</evidence>
<protein>
    <submittedName>
        <fullName evidence="2">Uncharacterized protein</fullName>
    </submittedName>
</protein>
<organism evidence="2 3">
    <name type="scientific">Eumeta variegata</name>
    <name type="common">Bagworm moth</name>
    <name type="synonym">Eumeta japonica</name>
    <dbReference type="NCBI Taxonomy" id="151549"/>
    <lineage>
        <taxon>Eukaryota</taxon>
        <taxon>Metazoa</taxon>
        <taxon>Ecdysozoa</taxon>
        <taxon>Arthropoda</taxon>
        <taxon>Hexapoda</taxon>
        <taxon>Insecta</taxon>
        <taxon>Pterygota</taxon>
        <taxon>Neoptera</taxon>
        <taxon>Endopterygota</taxon>
        <taxon>Lepidoptera</taxon>
        <taxon>Glossata</taxon>
        <taxon>Ditrysia</taxon>
        <taxon>Tineoidea</taxon>
        <taxon>Psychidae</taxon>
        <taxon>Oiketicinae</taxon>
        <taxon>Eumeta</taxon>
    </lineage>
</organism>
<dbReference type="EMBL" id="BGZK01001667">
    <property type="protein sequence ID" value="GBP84230.1"/>
    <property type="molecule type" value="Genomic_DNA"/>
</dbReference>
<sequence length="139" mass="15008">MCTASPVQCVQAGRMSEGDALGRRPPPLGPPTAAAVASRARGPHRSVFPFLIFRRHIRVSFQFVLPAGPLAPLCPESLKHLYRRTPLNPDISRRDVGVSIYYLSAAGGGRPRSRSPHFYNGSRRGPSAIYCVGLLSVSA</sequence>
<accession>A0A4C1Z948</accession>
<gene>
    <name evidence="2" type="ORF">EVAR_103418_1</name>
</gene>
<dbReference type="AlphaFoldDB" id="A0A4C1Z948"/>
<keyword evidence="3" id="KW-1185">Reference proteome</keyword>
<reference evidence="2 3" key="1">
    <citation type="journal article" date="2019" name="Commun. Biol.">
        <title>The bagworm genome reveals a unique fibroin gene that provides high tensile strength.</title>
        <authorList>
            <person name="Kono N."/>
            <person name="Nakamura H."/>
            <person name="Ohtoshi R."/>
            <person name="Tomita M."/>
            <person name="Numata K."/>
            <person name="Arakawa K."/>
        </authorList>
    </citation>
    <scope>NUCLEOTIDE SEQUENCE [LARGE SCALE GENOMIC DNA]</scope>
</reference>
<dbReference type="Proteomes" id="UP000299102">
    <property type="component" value="Unassembled WGS sequence"/>
</dbReference>
<feature type="region of interest" description="Disordered" evidence="1">
    <location>
        <begin position="15"/>
        <end position="36"/>
    </location>
</feature>
<name>A0A4C1Z948_EUMVA</name>
<evidence type="ECO:0000313" key="2">
    <source>
        <dbReference type="EMBL" id="GBP84230.1"/>
    </source>
</evidence>
<comment type="caution">
    <text evidence="2">The sequence shown here is derived from an EMBL/GenBank/DDBJ whole genome shotgun (WGS) entry which is preliminary data.</text>
</comment>